<dbReference type="EMBL" id="CP003740">
    <property type="protein sequence ID" value="AGI69444.1"/>
    <property type="molecule type" value="Genomic_DNA"/>
</dbReference>
<dbReference type="OrthoDB" id="7864018at2"/>
<gene>
    <name evidence="1" type="ORF">OAN307_c40240</name>
</gene>
<organism evidence="1 2">
    <name type="scientific">Octadecabacter antarcticus 307</name>
    <dbReference type="NCBI Taxonomy" id="391626"/>
    <lineage>
        <taxon>Bacteria</taxon>
        <taxon>Pseudomonadati</taxon>
        <taxon>Pseudomonadota</taxon>
        <taxon>Alphaproteobacteria</taxon>
        <taxon>Rhodobacterales</taxon>
        <taxon>Roseobacteraceae</taxon>
        <taxon>Octadecabacter</taxon>
    </lineage>
</organism>
<dbReference type="RefSeq" id="WP_015501379.1">
    <property type="nucleotide sequence ID" value="NC_020911.1"/>
</dbReference>
<dbReference type="Proteomes" id="UP000005307">
    <property type="component" value="Chromosome"/>
</dbReference>
<proteinExistence type="predicted"/>
<reference evidence="1 2" key="1">
    <citation type="journal article" date="2013" name="PLoS ONE">
        <title>Poles Apart: Arctic and Antarctic Octadecabacter strains Share High Genome Plasticity and a New Type of Xanthorhodopsin.</title>
        <authorList>
            <person name="Vollmers J."/>
            <person name="Voget S."/>
            <person name="Dietrich S."/>
            <person name="Gollnow K."/>
            <person name="Smits M."/>
            <person name="Meyer K."/>
            <person name="Brinkhoff T."/>
            <person name="Simon M."/>
            <person name="Daniel R."/>
        </authorList>
    </citation>
    <scope>NUCLEOTIDE SEQUENCE [LARGE SCALE GENOMIC DNA]</scope>
    <source>
        <strain evidence="1 2">307</strain>
    </source>
</reference>
<name>M9R9Y7_9RHOB</name>
<dbReference type="AlphaFoldDB" id="M9R9Y7"/>
<dbReference type="eggNOG" id="ENOG5033KRC">
    <property type="taxonomic scope" value="Bacteria"/>
</dbReference>
<evidence type="ECO:0000313" key="2">
    <source>
        <dbReference type="Proteomes" id="UP000005307"/>
    </source>
</evidence>
<protein>
    <submittedName>
        <fullName evidence="1">Uncharacterized protein</fullName>
    </submittedName>
</protein>
<dbReference type="KEGG" id="oat:OAN307_c40240"/>
<dbReference type="HOGENOM" id="CLU_1738647_0_0_5"/>
<keyword evidence="2" id="KW-1185">Reference proteome</keyword>
<accession>M9R9Y7</accession>
<evidence type="ECO:0000313" key="1">
    <source>
        <dbReference type="EMBL" id="AGI69444.1"/>
    </source>
</evidence>
<sequence length="150" mass="16805">MVQEYEAQHRPATEEETELLRNEDFQTRILANTRVENFSRQSQKILNVLASMRIVVARPDNPKKTFIVASNPVARFEDHPSQPIGEPGVELWTTMSPTLAVGFVAVDMKDSNMSLSNHLVRKLNTCLTLNSHAIAGNSEKLISSLTASEW</sequence>